<dbReference type="OrthoDB" id="7554754at2759"/>
<proteinExistence type="predicted"/>
<keyword evidence="3" id="KW-1185">Reference proteome</keyword>
<dbReference type="GO" id="GO:0003676">
    <property type="term" value="F:nucleic acid binding"/>
    <property type="evidence" value="ECO:0007669"/>
    <property type="project" value="InterPro"/>
</dbReference>
<sequence length="160" mass="18452">MCNFSVADLPSFTENFPFPVCRCWDCKSDTASGYNLKFLYKLRKSAGESHAMLKQVFGDKTVTLKTVYAWFKKFTDGRESVEDENRSGRPHLKQPISRFLLQDNLRPHTATLVKWLMAQQGITELSQPPYSPELSPPDFFLFPKLKTALKGRRFTEITHI</sequence>
<reference evidence="2 3" key="1">
    <citation type="journal article" date="2019" name="Sci. Rep.">
        <title>Orb-weaving spider Araneus ventricosus genome elucidates the spidroin gene catalogue.</title>
        <authorList>
            <person name="Kono N."/>
            <person name="Nakamura H."/>
            <person name="Ohtoshi R."/>
            <person name="Moran D.A.P."/>
            <person name="Shinohara A."/>
            <person name="Yoshida Y."/>
            <person name="Fujiwara M."/>
            <person name="Mori M."/>
            <person name="Tomita M."/>
            <person name="Arakawa K."/>
        </authorList>
    </citation>
    <scope>NUCLEOTIDE SEQUENCE [LARGE SCALE GENOMIC DNA]</scope>
</reference>
<dbReference type="PANTHER" id="PTHR46060:SF1">
    <property type="entry name" value="MARINER MOS1 TRANSPOSASE-LIKE PROTEIN"/>
    <property type="match status" value="1"/>
</dbReference>
<gene>
    <name evidence="2" type="ORF">AVEN_225264_1</name>
</gene>
<dbReference type="InterPro" id="IPR041426">
    <property type="entry name" value="Mos1_HTH"/>
</dbReference>
<dbReference type="Pfam" id="PF17906">
    <property type="entry name" value="HTH_48"/>
    <property type="match status" value="1"/>
</dbReference>
<comment type="caution">
    <text evidence="2">The sequence shown here is derived from an EMBL/GenBank/DDBJ whole genome shotgun (WGS) entry which is preliminary data.</text>
</comment>
<name>A0A4Y2ANJ6_ARAVE</name>
<dbReference type="InterPro" id="IPR036397">
    <property type="entry name" value="RNaseH_sf"/>
</dbReference>
<dbReference type="Gene3D" id="3.30.420.10">
    <property type="entry name" value="Ribonuclease H-like superfamily/Ribonuclease H"/>
    <property type="match status" value="1"/>
</dbReference>
<dbReference type="AlphaFoldDB" id="A0A4Y2ANJ6"/>
<evidence type="ECO:0000259" key="1">
    <source>
        <dbReference type="Pfam" id="PF17906"/>
    </source>
</evidence>
<feature type="domain" description="Mos1 transposase HTH" evidence="1">
    <location>
        <begin position="38"/>
        <end position="77"/>
    </location>
</feature>
<dbReference type="Proteomes" id="UP000499080">
    <property type="component" value="Unassembled WGS sequence"/>
</dbReference>
<dbReference type="PANTHER" id="PTHR46060">
    <property type="entry name" value="MARINER MOS1 TRANSPOSASE-LIKE PROTEIN"/>
    <property type="match status" value="1"/>
</dbReference>
<dbReference type="EMBL" id="BGPR01000022">
    <property type="protein sequence ID" value="GBL80574.1"/>
    <property type="molecule type" value="Genomic_DNA"/>
</dbReference>
<organism evidence="2 3">
    <name type="scientific">Araneus ventricosus</name>
    <name type="common">Orbweaver spider</name>
    <name type="synonym">Epeira ventricosa</name>
    <dbReference type="NCBI Taxonomy" id="182803"/>
    <lineage>
        <taxon>Eukaryota</taxon>
        <taxon>Metazoa</taxon>
        <taxon>Ecdysozoa</taxon>
        <taxon>Arthropoda</taxon>
        <taxon>Chelicerata</taxon>
        <taxon>Arachnida</taxon>
        <taxon>Araneae</taxon>
        <taxon>Araneomorphae</taxon>
        <taxon>Entelegynae</taxon>
        <taxon>Araneoidea</taxon>
        <taxon>Araneidae</taxon>
        <taxon>Araneus</taxon>
    </lineage>
</organism>
<protein>
    <recommendedName>
        <fullName evidence="1">Mos1 transposase HTH domain-containing protein</fullName>
    </recommendedName>
</protein>
<dbReference type="InterPro" id="IPR052709">
    <property type="entry name" value="Transposase-MT_Hybrid"/>
</dbReference>
<accession>A0A4Y2ANJ6</accession>
<evidence type="ECO:0000313" key="2">
    <source>
        <dbReference type="EMBL" id="GBL80574.1"/>
    </source>
</evidence>
<evidence type="ECO:0000313" key="3">
    <source>
        <dbReference type="Proteomes" id="UP000499080"/>
    </source>
</evidence>